<feature type="domain" description="Enolpyruvate transferase" evidence="14">
    <location>
        <begin position="7"/>
        <end position="420"/>
    </location>
</feature>
<comment type="catalytic activity">
    <reaction evidence="12 13">
        <text>phosphoenolpyruvate + UDP-N-acetyl-alpha-D-glucosamine = UDP-N-acetyl-3-O-(1-carboxyvinyl)-alpha-D-glucosamine + phosphate</text>
        <dbReference type="Rhea" id="RHEA:18681"/>
        <dbReference type="ChEBI" id="CHEBI:43474"/>
        <dbReference type="ChEBI" id="CHEBI:57705"/>
        <dbReference type="ChEBI" id="CHEBI:58702"/>
        <dbReference type="ChEBI" id="CHEBI:68483"/>
        <dbReference type="EC" id="2.5.1.7"/>
    </reaction>
</comment>
<dbReference type="Gene3D" id="3.65.10.10">
    <property type="entry name" value="Enolpyruvate transferase domain"/>
    <property type="match status" value="2"/>
</dbReference>
<reference evidence="15 16" key="1">
    <citation type="submission" date="2020-02" db="EMBL/GenBank/DDBJ databases">
        <title>Acidophilic actinobacteria isolated from forest soil.</title>
        <authorList>
            <person name="Golinska P."/>
        </authorList>
    </citation>
    <scope>NUCLEOTIDE SEQUENCE [LARGE SCALE GENOMIC DNA]</scope>
    <source>
        <strain evidence="15 16">NL8</strain>
    </source>
</reference>
<keyword evidence="3 13" id="KW-0963">Cytoplasm</keyword>
<dbReference type="InterPro" id="IPR050068">
    <property type="entry name" value="MurA_subfamily"/>
</dbReference>
<evidence type="ECO:0000256" key="10">
    <source>
        <dbReference type="ARBA" id="ARBA00037534"/>
    </source>
</evidence>
<evidence type="ECO:0000313" key="15">
    <source>
        <dbReference type="EMBL" id="MBS2551086.1"/>
    </source>
</evidence>
<accession>A0ABS5KYF4</accession>
<keyword evidence="7 13" id="KW-0573">Peptidoglycan synthesis</keyword>
<feature type="binding site" evidence="13">
    <location>
        <position position="320"/>
    </location>
    <ligand>
        <name>UDP-N-acetyl-alpha-D-glucosamine</name>
        <dbReference type="ChEBI" id="CHEBI:57705"/>
    </ligand>
</feature>
<dbReference type="SUPFAM" id="SSF55205">
    <property type="entry name" value="EPT/RTPC-like"/>
    <property type="match status" value="1"/>
</dbReference>
<feature type="binding site" evidence="13">
    <location>
        <position position="105"/>
    </location>
    <ligand>
        <name>UDP-N-acetyl-alpha-D-glucosamine</name>
        <dbReference type="ChEBI" id="CHEBI:57705"/>
    </ligand>
</feature>
<dbReference type="NCBIfam" id="TIGR01072">
    <property type="entry name" value="murA"/>
    <property type="match status" value="1"/>
</dbReference>
<dbReference type="EC" id="2.5.1.7" evidence="13"/>
<dbReference type="GO" id="GO:0008760">
    <property type="term" value="F:UDP-N-acetylglucosamine 1-carboxyvinyltransferase activity"/>
    <property type="evidence" value="ECO:0007669"/>
    <property type="project" value="UniProtKB-EC"/>
</dbReference>
<dbReference type="HAMAP" id="MF_00111">
    <property type="entry name" value="MurA"/>
    <property type="match status" value="1"/>
</dbReference>
<dbReference type="RefSeq" id="WP_212015083.1">
    <property type="nucleotide sequence ID" value="NZ_JAAFYZ010000126.1"/>
</dbReference>
<keyword evidence="5 13" id="KW-0808">Transferase</keyword>
<dbReference type="Pfam" id="PF00275">
    <property type="entry name" value="EPSP_synthase"/>
    <property type="match status" value="1"/>
</dbReference>
<keyword evidence="16" id="KW-1185">Reference proteome</keyword>
<feature type="binding site" evidence="13">
    <location>
        <begin position="22"/>
        <end position="23"/>
    </location>
    <ligand>
        <name>phosphoenolpyruvate</name>
        <dbReference type="ChEBI" id="CHEBI:58702"/>
    </ligand>
</feature>
<name>A0ABS5KYF4_9ACTN</name>
<dbReference type="PANTHER" id="PTHR43783:SF1">
    <property type="entry name" value="UDP-N-ACETYLGLUCOSAMINE 1-CARBOXYVINYLTRANSFERASE"/>
    <property type="match status" value="1"/>
</dbReference>
<evidence type="ECO:0000256" key="5">
    <source>
        <dbReference type="ARBA" id="ARBA00022679"/>
    </source>
</evidence>
<keyword evidence="4 13" id="KW-0132">Cell division</keyword>
<keyword evidence="8 13" id="KW-0131">Cell cycle</keyword>
<evidence type="ECO:0000256" key="6">
    <source>
        <dbReference type="ARBA" id="ARBA00022960"/>
    </source>
</evidence>
<gene>
    <name evidence="13 15" type="primary">murA</name>
    <name evidence="15" type="ORF">KGQ19_29870</name>
</gene>
<comment type="caution">
    <text evidence="13">Lacks conserved residue(s) required for the propagation of feature annotation.</text>
</comment>
<keyword evidence="9 13" id="KW-0961">Cell wall biogenesis/degradation</keyword>
<evidence type="ECO:0000256" key="9">
    <source>
        <dbReference type="ARBA" id="ARBA00023316"/>
    </source>
</evidence>
<evidence type="ECO:0000259" key="14">
    <source>
        <dbReference type="Pfam" id="PF00275"/>
    </source>
</evidence>
<comment type="pathway">
    <text evidence="2 13">Cell wall biogenesis; peptidoglycan biosynthesis.</text>
</comment>
<dbReference type="InterPro" id="IPR036968">
    <property type="entry name" value="Enolpyruvate_Tfrase_sf"/>
</dbReference>
<organism evidence="15 16">
    <name type="scientific">Catenulispora pinistramenti</name>
    <dbReference type="NCBI Taxonomy" id="2705254"/>
    <lineage>
        <taxon>Bacteria</taxon>
        <taxon>Bacillati</taxon>
        <taxon>Actinomycetota</taxon>
        <taxon>Actinomycetes</taxon>
        <taxon>Catenulisporales</taxon>
        <taxon>Catenulisporaceae</taxon>
        <taxon>Catenulispora</taxon>
    </lineage>
</organism>
<dbReference type="Proteomes" id="UP000730482">
    <property type="component" value="Unassembled WGS sequence"/>
</dbReference>
<evidence type="ECO:0000313" key="16">
    <source>
        <dbReference type="Proteomes" id="UP000730482"/>
    </source>
</evidence>
<feature type="binding site" evidence="13">
    <location>
        <position position="342"/>
    </location>
    <ligand>
        <name>UDP-N-acetyl-alpha-D-glucosamine</name>
        <dbReference type="ChEBI" id="CHEBI:57705"/>
    </ligand>
</feature>
<evidence type="ECO:0000256" key="1">
    <source>
        <dbReference type="ARBA" id="ARBA00004496"/>
    </source>
</evidence>
<evidence type="ECO:0000256" key="8">
    <source>
        <dbReference type="ARBA" id="ARBA00023306"/>
    </source>
</evidence>
<proteinExistence type="inferred from homology"/>
<dbReference type="PANTHER" id="PTHR43783">
    <property type="entry name" value="UDP-N-ACETYLGLUCOSAMINE 1-CARBOXYVINYLTRANSFERASE"/>
    <property type="match status" value="1"/>
</dbReference>
<dbReference type="InterPro" id="IPR005750">
    <property type="entry name" value="UDP_GlcNAc_COvinyl_MurA"/>
</dbReference>
<evidence type="ECO:0000256" key="12">
    <source>
        <dbReference type="ARBA" id="ARBA00047527"/>
    </source>
</evidence>
<evidence type="ECO:0000256" key="7">
    <source>
        <dbReference type="ARBA" id="ARBA00022984"/>
    </source>
</evidence>
<comment type="function">
    <text evidence="10 13">Cell wall formation. Adds enolpyruvyl to UDP-N-acetylglucosamine.</text>
</comment>
<dbReference type="NCBIfam" id="NF006873">
    <property type="entry name" value="PRK09369.1"/>
    <property type="match status" value="1"/>
</dbReference>
<dbReference type="EMBL" id="JAAFYZ010000126">
    <property type="protein sequence ID" value="MBS2551086.1"/>
    <property type="molecule type" value="Genomic_DNA"/>
</dbReference>
<comment type="subcellular location">
    <subcellularLocation>
        <location evidence="1 13">Cytoplasm</location>
    </subcellularLocation>
</comment>
<protein>
    <recommendedName>
        <fullName evidence="13">UDP-N-acetylglucosamine 1-carboxyvinyltransferase</fullName>
        <ecNumber evidence="13">2.5.1.7</ecNumber>
    </recommendedName>
    <alternativeName>
        <fullName evidence="13">Enoylpyruvate transferase</fullName>
    </alternativeName>
    <alternativeName>
        <fullName evidence="13">UDP-N-acetylglucosamine enolpyruvyl transferase</fullName>
        <shortName evidence="13">EPT</shortName>
    </alternativeName>
</protein>
<evidence type="ECO:0000256" key="13">
    <source>
        <dbReference type="HAMAP-Rule" id="MF_00111"/>
    </source>
</evidence>
<evidence type="ECO:0000256" key="11">
    <source>
        <dbReference type="ARBA" id="ARBA00038367"/>
    </source>
</evidence>
<comment type="similarity">
    <text evidence="11 13">Belongs to the EPSP synthase family. MurA subfamily.</text>
</comment>
<keyword evidence="6 13" id="KW-0133">Cell shape</keyword>
<evidence type="ECO:0000256" key="4">
    <source>
        <dbReference type="ARBA" id="ARBA00022618"/>
    </source>
</evidence>
<feature type="active site" description="Proton donor" evidence="13">
    <location>
        <position position="129"/>
    </location>
</feature>
<sequence length="438" mass="46162">MERFRVAGGARLAGEIAVCGAKNSALKLMAVALLAEGRTELRGVPRILDVELMAELLRRLGCDVRLDWEPGPEREDGPQKGSAIVIDVPAVPRTEADYDLVRRLRASICVLGPLLARQGEAKVSYPGGDAIGSRGLDMHIDGLERLGADISQEHGFLVATAKDGLTGASILLDFPSVGATENILMAAVLARGTTVIDNAAREPEIVDICSLLASMGAKIDGAGSSTLVIEGVDTLSPAPSPHQVVADRIVAGMFAVAATMTRGDVRVDGGNAAHLEIALDKLTQAGATVVPDETGFRVSMDRRPRAVDIITLPYPGFATDLQPLFAAMNSIAEGTSMVTENLFDARFVFLQELARLGASVRTEGHHAIVRGVEKLSGAPVRATDIRAGAGLVLAGLVADGHTTVSDVRHIDRGYQGLVTQLRSLGAQIEREPDPDPYP</sequence>
<dbReference type="InterPro" id="IPR001986">
    <property type="entry name" value="Enolpyruvate_Tfrase_dom"/>
</dbReference>
<evidence type="ECO:0000256" key="2">
    <source>
        <dbReference type="ARBA" id="ARBA00004752"/>
    </source>
</evidence>
<dbReference type="InterPro" id="IPR013792">
    <property type="entry name" value="RNA3'P_cycl/enolpyr_Trfase_a/b"/>
</dbReference>
<dbReference type="CDD" id="cd01555">
    <property type="entry name" value="UdpNAET"/>
    <property type="match status" value="1"/>
</dbReference>
<evidence type="ECO:0000256" key="3">
    <source>
        <dbReference type="ARBA" id="ARBA00022490"/>
    </source>
</evidence>
<comment type="caution">
    <text evidence="15">The sequence shown here is derived from an EMBL/GenBank/DDBJ whole genome shotgun (WGS) entry which is preliminary data.</text>
</comment>